<evidence type="ECO:0000256" key="1">
    <source>
        <dbReference type="ARBA" id="ARBA00022737"/>
    </source>
</evidence>
<dbReference type="SMR" id="A0A0R0KLE6"/>
<reference evidence="5 6" key="1">
    <citation type="journal article" date="2010" name="Nature">
        <title>Genome sequence of the palaeopolyploid soybean.</title>
        <authorList>
            <person name="Schmutz J."/>
            <person name="Cannon S.B."/>
            <person name="Schlueter J."/>
            <person name="Ma J."/>
            <person name="Mitros T."/>
            <person name="Nelson W."/>
            <person name="Hyten D.L."/>
            <person name="Song Q."/>
            <person name="Thelen J.J."/>
            <person name="Cheng J."/>
            <person name="Xu D."/>
            <person name="Hellsten U."/>
            <person name="May G.D."/>
            <person name="Yu Y."/>
            <person name="Sakurai T."/>
            <person name="Umezawa T."/>
            <person name="Bhattacharyya M.K."/>
            <person name="Sandhu D."/>
            <person name="Valliyodan B."/>
            <person name="Lindquist E."/>
            <person name="Peto M."/>
            <person name="Grant D."/>
            <person name="Shu S."/>
            <person name="Goodstein D."/>
            <person name="Barry K."/>
            <person name="Futrell-Griggs M."/>
            <person name="Abernathy B."/>
            <person name="Du J."/>
            <person name="Tian Z."/>
            <person name="Zhu L."/>
            <person name="Gill N."/>
            <person name="Joshi T."/>
            <person name="Libault M."/>
            <person name="Sethuraman A."/>
            <person name="Zhang X.-C."/>
            <person name="Shinozaki K."/>
            <person name="Nguyen H.T."/>
            <person name="Wing R.A."/>
            <person name="Cregan P."/>
            <person name="Specht J."/>
            <person name="Grimwood J."/>
            <person name="Rokhsar D."/>
            <person name="Stacey G."/>
            <person name="Shoemaker R.C."/>
            <person name="Jackson S.A."/>
        </authorList>
    </citation>
    <scope>NUCLEOTIDE SEQUENCE [LARGE SCALE GENOMIC DNA]</scope>
    <source>
        <strain evidence="6">cv. Williams 82</strain>
        <tissue evidence="5">Callus</tissue>
    </source>
</reference>
<dbReference type="InParanoid" id="A0A0R0KLE6"/>
<keyword evidence="2" id="KW-0547">Nucleotide-binding</keyword>
<evidence type="ECO:0000313" key="5">
    <source>
        <dbReference type="EMBL" id="KRH65480.1"/>
    </source>
</evidence>
<reference evidence="6" key="2">
    <citation type="submission" date="2018-02" db="UniProtKB">
        <authorList>
            <consortium name="EnsemblPlants"/>
        </authorList>
    </citation>
    <scope>IDENTIFICATION</scope>
    <source>
        <strain evidence="6">Williams 82</strain>
    </source>
</reference>
<keyword evidence="7" id="KW-1185">Reference proteome</keyword>
<dbReference type="EMBL" id="CM000836">
    <property type="protein sequence ID" value="KRH65480.1"/>
    <property type="molecule type" value="Genomic_DNA"/>
</dbReference>
<accession>A0A0R0KLE6</accession>
<dbReference type="InterPro" id="IPR041118">
    <property type="entry name" value="Rx_N"/>
</dbReference>
<gene>
    <name evidence="5" type="ORF">GLYMA_03G039100</name>
</gene>
<protein>
    <recommendedName>
        <fullName evidence="4">Disease resistance N-terminal domain-containing protein</fullName>
    </recommendedName>
</protein>
<dbReference type="EnsemblPlants" id="KRH65480">
    <property type="protein sequence ID" value="KRH65480"/>
    <property type="gene ID" value="GLYMA_03G039100"/>
</dbReference>
<name>A0A0R0KLE6_SOYBN</name>
<dbReference type="GO" id="GO:0006952">
    <property type="term" value="P:defense response"/>
    <property type="evidence" value="ECO:0007669"/>
    <property type="project" value="UniProtKB-KW"/>
</dbReference>
<evidence type="ECO:0000256" key="2">
    <source>
        <dbReference type="ARBA" id="ARBA00022741"/>
    </source>
</evidence>
<dbReference type="PaxDb" id="3847-GLYMA03G04121.1"/>
<proteinExistence type="predicted"/>
<dbReference type="OMA" id="AFIEVVI"/>
<feature type="domain" description="Disease resistance N-terminal" evidence="4">
    <location>
        <begin position="10"/>
        <end position="101"/>
    </location>
</feature>
<sequence>MAAAVVGGAFLSAFLDVVFDRLASPEFVDLILGKKLSKKLLQKLETTLRVVGAVLDDAEKKQITNTNVKHWFDDLKDAVYEADDLLDHVFTKAATQNKVRNRIRLAKKFFWQVSKKLR</sequence>
<dbReference type="GO" id="GO:0000166">
    <property type="term" value="F:nucleotide binding"/>
    <property type="evidence" value="ECO:0007669"/>
    <property type="project" value="UniProtKB-KW"/>
</dbReference>
<organism evidence="5">
    <name type="scientific">Glycine max</name>
    <name type="common">Soybean</name>
    <name type="synonym">Glycine hispida</name>
    <dbReference type="NCBI Taxonomy" id="3847"/>
    <lineage>
        <taxon>Eukaryota</taxon>
        <taxon>Viridiplantae</taxon>
        <taxon>Streptophyta</taxon>
        <taxon>Embryophyta</taxon>
        <taxon>Tracheophyta</taxon>
        <taxon>Spermatophyta</taxon>
        <taxon>Magnoliopsida</taxon>
        <taxon>eudicotyledons</taxon>
        <taxon>Gunneridae</taxon>
        <taxon>Pentapetalae</taxon>
        <taxon>rosids</taxon>
        <taxon>fabids</taxon>
        <taxon>Fabales</taxon>
        <taxon>Fabaceae</taxon>
        <taxon>Papilionoideae</taxon>
        <taxon>50 kb inversion clade</taxon>
        <taxon>NPAAA clade</taxon>
        <taxon>indigoferoid/millettioid clade</taxon>
        <taxon>Phaseoleae</taxon>
        <taxon>Glycine</taxon>
        <taxon>Glycine subgen. Soja</taxon>
    </lineage>
</organism>
<dbReference type="Proteomes" id="UP000008827">
    <property type="component" value="Chromosome 3"/>
</dbReference>
<evidence type="ECO:0000259" key="4">
    <source>
        <dbReference type="Pfam" id="PF18052"/>
    </source>
</evidence>
<dbReference type="Gramene" id="KRH65480">
    <property type="protein sequence ID" value="KRH65480"/>
    <property type="gene ID" value="GLYMA_03G039100"/>
</dbReference>
<keyword evidence="1" id="KW-0677">Repeat</keyword>
<evidence type="ECO:0000313" key="6">
    <source>
        <dbReference type="EnsemblPlants" id="KRH65480"/>
    </source>
</evidence>
<evidence type="ECO:0000256" key="3">
    <source>
        <dbReference type="ARBA" id="ARBA00022821"/>
    </source>
</evidence>
<dbReference type="AlphaFoldDB" id="A0A0R0KLE6"/>
<dbReference type="Pfam" id="PF18052">
    <property type="entry name" value="Rx_N"/>
    <property type="match status" value="1"/>
</dbReference>
<keyword evidence="3" id="KW-0611">Plant defense</keyword>
<evidence type="ECO:0000313" key="7">
    <source>
        <dbReference type="Proteomes" id="UP000008827"/>
    </source>
</evidence>
<dbReference type="Gene3D" id="1.20.5.4130">
    <property type="match status" value="1"/>
</dbReference>
<reference evidence="5" key="3">
    <citation type="submission" date="2018-07" db="EMBL/GenBank/DDBJ databases">
        <title>WGS assembly of Glycine max.</title>
        <authorList>
            <person name="Schmutz J."/>
            <person name="Cannon S."/>
            <person name="Schlueter J."/>
            <person name="Ma J."/>
            <person name="Mitros T."/>
            <person name="Nelson W."/>
            <person name="Hyten D."/>
            <person name="Song Q."/>
            <person name="Thelen J."/>
            <person name="Cheng J."/>
            <person name="Xu D."/>
            <person name="Hellsten U."/>
            <person name="May G."/>
            <person name="Yu Y."/>
            <person name="Sakurai T."/>
            <person name="Umezawa T."/>
            <person name="Bhattacharyya M."/>
            <person name="Sandhu D."/>
            <person name="Valliyodan B."/>
            <person name="Lindquist E."/>
            <person name="Peto M."/>
            <person name="Grant D."/>
            <person name="Shu S."/>
            <person name="Goodstein D."/>
            <person name="Barry K."/>
            <person name="Futrell-Griggs M."/>
            <person name="Abernathy B."/>
            <person name="Du J."/>
            <person name="Tian Z."/>
            <person name="Zhu L."/>
            <person name="Gill N."/>
            <person name="Joshi T."/>
            <person name="Libault M."/>
            <person name="Sethuraman A."/>
            <person name="Zhang X."/>
            <person name="Shinozaki K."/>
            <person name="Nguyen H."/>
            <person name="Wing R."/>
            <person name="Cregan P."/>
            <person name="Specht J."/>
            <person name="Grimwood J."/>
            <person name="Rokhsar D."/>
            <person name="Stacey G."/>
            <person name="Shoemaker R."/>
            <person name="Jackson S."/>
        </authorList>
    </citation>
    <scope>NUCLEOTIDE SEQUENCE</scope>
    <source>
        <tissue evidence="5">Callus</tissue>
    </source>
</reference>